<comment type="caution">
    <text evidence="4">The sequence shown here is derived from an EMBL/GenBank/DDBJ whole genome shotgun (WGS) entry which is preliminary data.</text>
</comment>
<reference evidence="4 5" key="1">
    <citation type="submission" date="2024-05" db="EMBL/GenBank/DDBJ databases">
        <authorList>
            <person name="Haq I."/>
            <person name="Ullah Z."/>
            <person name="Ahmad R."/>
            <person name="Li M."/>
            <person name="Tong Y."/>
        </authorList>
    </citation>
    <scope>NUCLEOTIDE SEQUENCE [LARGE SCALE GENOMIC DNA]</scope>
    <source>
        <strain evidence="4 5">16A2E</strain>
    </source>
</reference>
<evidence type="ECO:0000256" key="1">
    <source>
        <dbReference type="ARBA" id="ARBA00004241"/>
    </source>
</evidence>
<evidence type="ECO:0000313" key="5">
    <source>
        <dbReference type="Proteomes" id="UP001444625"/>
    </source>
</evidence>
<dbReference type="NCBIfam" id="TIGR02532">
    <property type="entry name" value="IV_pilin_GFxxxE"/>
    <property type="match status" value="1"/>
</dbReference>
<dbReference type="Pfam" id="PF07963">
    <property type="entry name" value="N_methyl"/>
    <property type="match status" value="1"/>
</dbReference>
<proteinExistence type="predicted"/>
<evidence type="ECO:0000313" key="4">
    <source>
        <dbReference type="EMBL" id="MEN2765565.1"/>
    </source>
</evidence>
<keyword evidence="3" id="KW-0472">Membrane</keyword>
<gene>
    <name evidence="4" type="ORF">ABC228_00050</name>
</gene>
<dbReference type="RefSeq" id="WP_345823044.1">
    <property type="nucleotide sequence ID" value="NZ_JBDIML010000001.1"/>
</dbReference>
<keyword evidence="2" id="KW-0178">Competence</keyword>
<keyword evidence="3" id="KW-1133">Transmembrane helix</keyword>
<dbReference type="Gene3D" id="3.30.700.10">
    <property type="entry name" value="Glycoprotein, Type 4 Pilin"/>
    <property type="match status" value="1"/>
</dbReference>
<keyword evidence="3" id="KW-0812">Transmembrane</keyword>
<comment type="subcellular location">
    <subcellularLocation>
        <location evidence="1">Cell surface</location>
    </subcellularLocation>
</comment>
<organism evidence="4 5">
    <name type="scientific">Ornithinibacillus xuwenensis</name>
    <dbReference type="NCBI Taxonomy" id="3144668"/>
    <lineage>
        <taxon>Bacteria</taxon>
        <taxon>Bacillati</taxon>
        <taxon>Bacillota</taxon>
        <taxon>Bacilli</taxon>
        <taxon>Bacillales</taxon>
        <taxon>Bacillaceae</taxon>
        <taxon>Ornithinibacillus</taxon>
    </lineage>
</organism>
<feature type="transmembrane region" description="Helical" evidence="3">
    <location>
        <begin position="12"/>
        <end position="35"/>
    </location>
</feature>
<dbReference type="InterPro" id="IPR012902">
    <property type="entry name" value="N_methyl_site"/>
</dbReference>
<evidence type="ECO:0000256" key="2">
    <source>
        <dbReference type="ARBA" id="ARBA00023287"/>
    </source>
</evidence>
<dbReference type="EMBL" id="JBDIML010000001">
    <property type="protein sequence ID" value="MEN2765565.1"/>
    <property type="molecule type" value="Genomic_DNA"/>
</dbReference>
<keyword evidence="5" id="KW-1185">Reference proteome</keyword>
<name>A0ABU9XC10_9BACI</name>
<evidence type="ECO:0000256" key="3">
    <source>
        <dbReference type="SAM" id="Phobius"/>
    </source>
</evidence>
<dbReference type="InterPro" id="IPR045584">
    <property type="entry name" value="Pilin-like"/>
</dbReference>
<dbReference type="PROSITE" id="PS00409">
    <property type="entry name" value="PROKAR_NTER_METHYL"/>
    <property type="match status" value="1"/>
</dbReference>
<dbReference type="SUPFAM" id="SSF54523">
    <property type="entry name" value="Pili subunits"/>
    <property type="match status" value="1"/>
</dbReference>
<protein>
    <submittedName>
        <fullName evidence="4">Prepilin-type N-terminal cleavage/methylation domain-containing protein</fullName>
    </submittedName>
</protein>
<dbReference type="Proteomes" id="UP001444625">
    <property type="component" value="Unassembled WGS sequence"/>
</dbReference>
<accession>A0ABU9XC10</accession>
<sequence length="114" mass="12235">MFKRIFKNEKGFTLIELLAVIVILGIILAIAVPAIGNIINNSEEDAHEANVELIENAARLAFVSGLDLGEDGTYTINELVTEGFLTEIPDPAGDHTYDGADTVSVDANGLAEYE</sequence>